<organism evidence="4 5">
    <name type="scientific">Cerasibacillus terrae</name>
    <dbReference type="NCBI Taxonomy" id="2498845"/>
    <lineage>
        <taxon>Bacteria</taxon>
        <taxon>Bacillati</taxon>
        <taxon>Bacillota</taxon>
        <taxon>Bacilli</taxon>
        <taxon>Bacillales</taxon>
        <taxon>Bacillaceae</taxon>
        <taxon>Cerasibacillus</taxon>
    </lineage>
</organism>
<proteinExistence type="predicted"/>
<accession>A0A5C8NI30</accession>
<name>A0A5C8NI30_9BACI</name>
<dbReference type="RefSeq" id="WP_147670607.1">
    <property type="nucleotide sequence ID" value="NZ_VDUW01000016.1"/>
</dbReference>
<dbReference type="EMBL" id="VDUW01000016">
    <property type="protein sequence ID" value="TXL57826.1"/>
    <property type="molecule type" value="Genomic_DNA"/>
</dbReference>
<evidence type="ECO:0000256" key="1">
    <source>
        <dbReference type="SAM" id="MobiDB-lite"/>
    </source>
</evidence>
<evidence type="ECO:0000256" key="2">
    <source>
        <dbReference type="SAM" id="Phobius"/>
    </source>
</evidence>
<protein>
    <submittedName>
        <fullName evidence="4">Spore gernimation protein GerD</fullName>
    </submittedName>
</protein>
<dbReference type="Pfam" id="PF17898">
    <property type="entry name" value="GerD"/>
    <property type="match status" value="1"/>
</dbReference>
<evidence type="ECO:0000313" key="5">
    <source>
        <dbReference type="Proteomes" id="UP000321574"/>
    </source>
</evidence>
<feature type="region of interest" description="Disordered" evidence="1">
    <location>
        <begin position="180"/>
        <end position="202"/>
    </location>
</feature>
<dbReference type="OrthoDB" id="2375836at2"/>
<sequence>MTHKIYQIIYISIFLSILVACGGDNTAGKDMDYEATKKMVVDILKTEEGKKALNELMTEDKMKEKLVIDSDVVKKSINGALASEKGKKAWEKLFEDPKFVKNYAESMEDSLNKLMKDLMKDAAFQKQMIELLQNPEMEAQMLKVMKSQKFGEHMEKSIQETFESPIFQAKIQEILLKAATEQGKTGGKEKEGSGSDGGGGSE</sequence>
<comment type="caution">
    <text evidence="4">The sequence shown here is derived from an EMBL/GenBank/DDBJ whole genome shotgun (WGS) entry which is preliminary data.</text>
</comment>
<keyword evidence="2" id="KW-1133">Transmembrane helix</keyword>
<dbReference type="NCBIfam" id="NF040801">
    <property type="entry name" value="spore_GerD"/>
    <property type="match status" value="1"/>
</dbReference>
<dbReference type="Proteomes" id="UP000321574">
    <property type="component" value="Unassembled WGS sequence"/>
</dbReference>
<feature type="domain" description="Spore germination GerD central core" evidence="3">
    <location>
        <begin position="66"/>
        <end position="179"/>
    </location>
</feature>
<keyword evidence="2" id="KW-0472">Membrane</keyword>
<dbReference type="InterPro" id="IPR041262">
    <property type="entry name" value="GerD_central"/>
</dbReference>
<keyword evidence="2" id="KW-0812">Transmembrane</keyword>
<gene>
    <name evidence="4" type="ORF">FHP05_14545</name>
</gene>
<keyword evidence="5" id="KW-1185">Reference proteome</keyword>
<dbReference type="PROSITE" id="PS51257">
    <property type="entry name" value="PROKAR_LIPOPROTEIN"/>
    <property type="match status" value="1"/>
</dbReference>
<evidence type="ECO:0000259" key="3">
    <source>
        <dbReference type="Pfam" id="PF17898"/>
    </source>
</evidence>
<evidence type="ECO:0000313" key="4">
    <source>
        <dbReference type="EMBL" id="TXL57826.1"/>
    </source>
</evidence>
<dbReference type="AlphaFoldDB" id="A0A5C8NI30"/>
<reference evidence="4 5" key="1">
    <citation type="submission" date="2019-06" db="EMBL/GenBank/DDBJ databases">
        <title>Cerasibacillus sp. nov., isolated from maize field.</title>
        <authorList>
            <person name="Lin S.-Y."/>
            <person name="Tsai C.-F."/>
            <person name="Young C.-C."/>
        </authorList>
    </citation>
    <scope>NUCLEOTIDE SEQUENCE [LARGE SCALE GENOMIC DNA]</scope>
    <source>
        <strain evidence="4 5">CC-CFT480</strain>
    </source>
</reference>
<feature type="transmembrane region" description="Helical" evidence="2">
    <location>
        <begin position="6"/>
        <end position="23"/>
    </location>
</feature>